<feature type="compositionally biased region" description="Polar residues" evidence="1">
    <location>
        <begin position="100"/>
        <end position="116"/>
    </location>
</feature>
<proteinExistence type="predicted"/>
<sequence length="185" mass="21106">PQLQLHQQLPLIQSHKQSQLLHPPLTLRLHQDEHRPADLFHPQLQLHQHLQLIRQRKQYQPLFRPIPLHLLTHQQYQEKQLPPHRLRQHLLLHKKIPASTRHSTGSPTKSSFRTTASLPPLFSTSMSPSSSISSTDPGLDPTTSAPPKTPKPTKEPSTSAPRPTKPPTRVLILKKKSVITVEDWS</sequence>
<dbReference type="EMBL" id="GEDC01005802">
    <property type="protein sequence ID" value="JAS31496.1"/>
    <property type="molecule type" value="Transcribed_RNA"/>
</dbReference>
<evidence type="ECO:0000256" key="1">
    <source>
        <dbReference type="SAM" id="MobiDB-lite"/>
    </source>
</evidence>
<gene>
    <name evidence="2" type="ORF">g.22201</name>
</gene>
<feature type="compositionally biased region" description="Low complexity" evidence="1">
    <location>
        <begin position="117"/>
        <end position="146"/>
    </location>
</feature>
<evidence type="ECO:0000313" key="2">
    <source>
        <dbReference type="EMBL" id="JAS31496.1"/>
    </source>
</evidence>
<name>A0A1B6E0N8_9HEMI</name>
<accession>A0A1B6E0N8</accession>
<dbReference type="AlphaFoldDB" id="A0A1B6E0N8"/>
<reference evidence="2" key="1">
    <citation type="submission" date="2015-12" db="EMBL/GenBank/DDBJ databases">
        <title>De novo transcriptome assembly of four potential Pierce s Disease insect vectors from Arizona vineyards.</title>
        <authorList>
            <person name="Tassone E.E."/>
        </authorList>
    </citation>
    <scope>NUCLEOTIDE SEQUENCE</scope>
</reference>
<feature type="non-terminal residue" evidence="2">
    <location>
        <position position="1"/>
    </location>
</feature>
<feature type="region of interest" description="Disordered" evidence="1">
    <location>
        <begin position="95"/>
        <end position="185"/>
    </location>
</feature>
<protein>
    <submittedName>
        <fullName evidence="2">Uncharacterized protein</fullName>
    </submittedName>
</protein>
<organism evidence="2">
    <name type="scientific">Clastoptera arizonana</name>
    <name type="common">Arizona spittle bug</name>
    <dbReference type="NCBI Taxonomy" id="38151"/>
    <lineage>
        <taxon>Eukaryota</taxon>
        <taxon>Metazoa</taxon>
        <taxon>Ecdysozoa</taxon>
        <taxon>Arthropoda</taxon>
        <taxon>Hexapoda</taxon>
        <taxon>Insecta</taxon>
        <taxon>Pterygota</taxon>
        <taxon>Neoptera</taxon>
        <taxon>Paraneoptera</taxon>
        <taxon>Hemiptera</taxon>
        <taxon>Auchenorrhyncha</taxon>
        <taxon>Cercopoidea</taxon>
        <taxon>Clastopteridae</taxon>
        <taxon>Clastoptera</taxon>
    </lineage>
</organism>